<dbReference type="InterPro" id="IPR012132">
    <property type="entry name" value="GMC_OxRdtase"/>
</dbReference>
<dbReference type="VEuPathDB" id="FungiDB:BO71DRAFT_427377"/>
<dbReference type="InterPro" id="IPR000172">
    <property type="entry name" value="GMC_OxRdtase_N"/>
</dbReference>
<name>A0A319DI10_9EURO</name>
<evidence type="ECO:0000256" key="2">
    <source>
        <dbReference type="PIRSR" id="PIRSR000137-1"/>
    </source>
</evidence>
<feature type="binding site" evidence="3">
    <location>
        <begin position="498"/>
        <end position="499"/>
    </location>
    <ligand>
        <name>FAD</name>
        <dbReference type="ChEBI" id="CHEBI:57692"/>
    </ligand>
</feature>
<evidence type="ECO:0000256" key="4">
    <source>
        <dbReference type="RuleBase" id="RU003968"/>
    </source>
</evidence>
<feature type="binding site" evidence="3">
    <location>
        <begin position="96"/>
        <end position="99"/>
    </location>
    <ligand>
        <name>FAD</name>
        <dbReference type="ChEBI" id="CHEBI:57692"/>
    </ligand>
</feature>
<feature type="active site" description="Proton acceptor" evidence="2">
    <location>
        <position position="543"/>
    </location>
</feature>
<protein>
    <submittedName>
        <fullName evidence="7">Alcohol oxidase</fullName>
    </submittedName>
</protein>
<dbReference type="GO" id="GO:0016614">
    <property type="term" value="F:oxidoreductase activity, acting on CH-OH group of donors"/>
    <property type="evidence" value="ECO:0007669"/>
    <property type="project" value="InterPro"/>
</dbReference>
<dbReference type="GO" id="GO:0050660">
    <property type="term" value="F:flavin adenine dinucleotide binding"/>
    <property type="evidence" value="ECO:0007669"/>
    <property type="project" value="InterPro"/>
</dbReference>
<feature type="active site" description="Proton donor" evidence="2">
    <location>
        <position position="499"/>
    </location>
</feature>
<dbReference type="SUPFAM" id="SSF54373">
    <property type="entry name" value="FAD-linked reductases, C-terminal domain"/>
    <property type="match status" value="1"/>
</dbReference>
<dbReference type="PANTHER" id="PTHR11552">
    <property type="entry name" value="GLUCOSE-METHANOL-CHOLINE GMC OXIDOREDUCTASE"/>
    <property type="match status" value="1"/>
</dbReference>
<dbReference type="EMBL" id="KZ825828">
    <property type="protein sequence ID" value="PYH97170.1"/>
    <property type="molecule type" value="Genomic_DNA"/>
</dbReference>
<feature type="domain" description="Glucose-methanol-choline oxidoreductase N-terminal" evidence="6">
    <location>
        <begin position="264"/>
        <end position="278"/>
    </location>
</feature>
<gene>
    <name evidence="7" type="ORF">BO71DRAFT_427377</name>
</gene>
<organism evidence="7 8">
    <name type="scientific">Aspergillus ellipticus CBS 707.79</name>
    <dbReference type="NCBI Taxonomy" id="1448320"/>
    <lineage>
        <taxon>Eukaryota</taxon>
        <taxon>Fungi</taxon>
        <taxon>Dikarya</taxon>
        <taxon>Ascomycota</taxon>
        <taxon>Pezizomycotina</taxon>
        <taxon>Eurotiomycetes</taxon>
        <taxon>Eurotiomycetidae</taxon>
        <taxon>Eurotiales</taxon>
        <taxon>Aspergillaceae</taxon>
        <taxon>Aspergillus</taxon>
        <taxon>Aspergillus subgen. Circumdati</taxon>
    </lineage>
</organism>
<reference evidence="7 8" key="1">
    <citation type="submission" date="2018-02" db="EMBL/GenBank/DDBJ databases">
        <title>The genomes of Aspergillus section Nigri reveals drivers in fungal speciation.</title>
        <authorList>
            <consortium name="DOE Joint Genome Institute"/>
            <person name="Vesth T.C."/>
            <person name="Nybo J."/>
            <person name="Theobald S."/>
            <person name="Brandl J."/>
            <person name="Frisvad J.C."/>
            <person name="Nielsen K.F."/>
            <person name="Lyhne E.K."/>
            <person name="Kogle M.E."/>
            <person name="Kuo A."/>
            <person name="Riley R."/>
            <person name="Clum A."/>
            <person name="Nolan M."/>
            <person name="Lipzen A."/>
            <person name="Salamov A."/>
            <person name="Henrissat B."/>
            <person name="Wiebenga A."/>
            <person name="De vries R.P."/>
            <person name="Grigoriev I.V."/>
            <person name="Mortensen U.H."/>
            <person name="Andersen M.R."/>
            <person name="Baker S.E."/>
        </authorList>
    </citation>
    <scope>NUCLEOTIDE SEQUENCE [LARGE SCALE GENOMIC DNA]</scope>
    <source>
        <strain evidence="7 8">CBS 707.79</strain>
    </source>
</reference>
<dbReference type="Pfam" id="PF05199">
    <property type="entry name" value="GMC_oxred_C"/>
    <property type="match status" value="1"/>
</dbReference>
<dbReference type="SUPFAM" id="SSF51905">
    <property type="entry name" value="FAD/NAD(P)-binding domain"/>
    <property type="match status" value="1"/>
</dbReference>
<dbReference type="PROSITE" id="PS00624">
    <property type="entry name" value="GMC_OXRED_2"/>
    <property type="match status" value="1"/>
</dbReference>
<comment type="cofactor">
    <cofactor evidence="3">
        <name>FAD</name>
        <dbReference type="ChEBI" id="CHEBI:57692"/>
    </cofactor>
</comment>
<dbReference type="InterPro" id="IPR036188">
    <property type="entry name" value="FAD/NAD-bd_sf"/>
</dbReference>
<dbReference type="OrthoDB" id="269227at2759"/>
<evidence type="ECO:0000256" key="3">
    <source>
        <dbReference type="PIRSR" id="PIRSR000137-2"/>
    </source>
</evidence>
<proteinExistence type="inferred from homology"/>
<comment type="similarity">
    <text evidence="1 4">Belongs to the GMC oxidoreductase family.</text>
</comment>
<evidence type="ECO:0000256" key="1">
    <source>
        <dbReference type="ARBA" id="ARBA00010790"/>
    </source>
</evidence>
<dbReference type="Gene3D" id="3.50.50.60">
    <property type="entry name" value="FAD/NAD(P)-binding domain"/>
    <property type="match status" value="1"/>
</dbReference>
<dbReference type="PIRSF" id="PIRSF000137">
    <property type="entry name" value="Alcohol_oxidase"/>
    <property type="match status" value="1"/>
</dbReference>
<feature type="binding site" evidence="3">
    <location>
        <position position="233"/>
    </location>
    <ligand>
        <name>FAD</name>
        <dbReference type="ChEBI" id="CHEBI:57692"/>
    </ligand>
</feature>
<accession>A0A319DI10</accession>
<dbReference type="Pfam" id="PF00732">
    <property type="entry name" value="GMC_oxred_N"/>
    <property type="match status" value="1"/>
</dbReference>
<dbReference type="Gene3D" id="3.30.560.10">
    <property type="entry name" value="Glucose Oxidase, domain 3"/>
    <property type="match status" value="1"/>
</dbReference>
<dbReference type="PANTHER" id="PTHR11552:SF134">
    <property type="entry name" value="GLUCOSE-METHANOL-CHOLINE OXIDOREDUCTASE N-TERMINAL DOMAIN-CONTAINING PROTEIN"/>
    <property type="match status" value="1"/>
</dbReference>
<dbReference type="PROSITE" id="PS00623">
    <property type="entry name" value="GMC_OXRED_1"/>
    <property type="match status" value="1"/>
</dbReference>
<evidence type="ECO:0000313" key="8">
    <source>
        <dbReference type="Proteomes" id="UP000247810"/>
    </source>
</evidence>
<dbReference type="AlphaFoldDB" id="A0A319DI10"/>
<evidence type="ECO:0000259" key="6">
    <source>
        <dbReference type="PROSITE" id="PS00624"/>
    </source>
</evidence>
<dbReference type="STRING" id="1448320.A0A319DI10"/>
<evidence type="ECO:0000259" key="5">
    <source>
        <dbReference type="PROSITE" id="PS00623"/>
    </source>
</evidence>
<evidence type="ECO:0000313" key="7">
    <source>
        <dbReference type="EMBL" id="PYH97170.1"/>
    </source>
</evidence>
<feature type="domain" description="Glucose-methanol-choline oxidoreductase N-terminal" evidence="5">
    <location>
        <begin position="86"/>
        <end position="109"/>
    </location>
</feature>
<dbReference type="Proteomes" id="UP000247810">
    <property type="component" value="Unassembled WGS sequence"/>
</dbReference>
<keyword evidence="8" id="KW-1185">Reference proteome</keyword>
<keyword evidence="3 4" id="KW-0274">FAD</keyword>
<dbReference type="InterPro" id="IPR007867">
    <property type="entry name" value="GMC_OxRtase_C"/>
</dbReference>
<feature type="binding site" evidence="3">
    <location>
        <position position="88"/>
    </location>
    <ligand>
        <name>FAD</name>
        <dbReference type="ChEBI" id="CHEBI:57692"/>
    </ligand>
</feature>
<sequence length="574" mass="63311">MTSADRTWDFIVVGGGPAGCALAATLARSAKRPQVLLLEAGRRNDDLALRVDGQRWQTFMNGDLNWGYKTTPQDHCNGREIDYSRGKVLGGSSAINFGVYTVGARDDYEEWASLVGDDLFRWERMQARFRGLETFNGAIVDKNNAKYAAPKTSDHGSLGGLKVGYAAEWEQDLPLMMDNFEQAGLARNPDHNSGDPIGMALVINSSHQGRRVTATDLLTGAPSNLTVITEAPVQRVILEGTKAVGVEAKGARYLAAREVILTTGSLDTPKILMHSGIGPAAELQKFQIPVVKDLPAVGQGLRDHFFAPLCFKRDPTTNDRNAFFGDKAAMDSALTQWQKDGTGPWARYSCQIGAGWLKSDRLVQSSEFKALPLAVQDYLQRGTVPHYEFMTHFPLHLISPEATPDYSYVCMLVFLMNEQSSGEVRLQSSDPDVPLLFDPKFLSHPFDRRACIEIYRQAWEVTKHESFQKDTMSTLIAPPSDSDEDILEFWKNTLGSSWHMSGTTKMGKTGDKDAAVDSRFRVFGIEQLRVADLSVLPVLTNNHTQATAYVTGVTCGDALVEEYGLDTLAKESRL</sequence>
<keyword evidence="4" id="KW-0285">Flavoprotein</keyword>